<evidence type="ECO:0000313" key="5">
    <source>
        <dbReference type="Proteomes" id="UP000321464"/>
    </source>
</evidence>
<dbReference type="PANTHER" id="PTHR34475:SF1">
    <property type="entry name" value="CYTOSKELETON PROTEIN RODZ"/>
    <property type="match status" value="1"/>
</dbReference>
<name>A0A512AKG9_9SPHN</name>
<dbReference type="InterPro" id="IPR001387">
    <property type="entry name" value="Cro/C1-type_HTH"/>
</dbReference>
<dbReference type="RefSeq" id="WP_170233810.1">
    <property type="nucleotide sequence ID" value="NZ_BJYR01000013.1"/>
</dbReference>
<dbReference type="InterPro" id="IPR010982">
    <property type="entry name" value="Lambda_DNA-bd_dom_sf"/>
</dbReference>
<feature type="transmembrane region" description="Helical" evidence="2">
    <location>
        <begin position="143"/>
        <end position="163"/>
    </location>
</feature>
<gene>
    <name evidence="4" type="ORF">NSE01_20030</name>
</gene>
<dbReference type="Proteomes" id="UP000321464">
    <property type="component" value="Unassembled WGS sequence"/>
</dbReference>
<organism evidence="4 5">
    <name type="scientific">Novosphingobium sediminis</name>
    <dbReference type="NCBI Taxonomy" id="707214"/>
    <lineage>
        <taxon>Bacteria</taxon>
        <taxon>Pseudomonadati</taxon>
        <taxon>Pseudomonadota</taxon>
        <taxon>Alphaproteobacteria</taxon>
        <taxon>Sphingomonadales</taxon>
        <taxon>Sphingomonadaceae</taxon>
        <taxon>Novosphingobium</taxon>
    </lineage>
</organism>
<keyword evidence="2" id="KW-1133">Transmembrane helix</keyword>
<dbReference type="SMART" id="SM00530">
    <property type="entry name" value="HTH_XRE"/>
    <property type="match status" value="1"/>
</dbReference>
<evidence type="ECO:0000313" key="4">
    <source>
        <dbReference type="EMBL" id="GEO00171.1"/>
    </source>
</evidence>
<protein>
    <recommendedName>
        <fullName evidence="3">HTH cro/C1-type domain-containing protein</fullName>
    </recommendedName>
</protein>
<dbReference type="InterPro" id="IPR050400">
    <property type="entry name" value="Bact_Cytoskel_RodZ"/>
</dbReference>
<dbReference type="PANTHER" id="PTHR34475">
    <property type="match status" value="1"/>
</dbReference>
<dbReference type="CDD" id="cd00093">
    <property type="entry name" value="HTH_XRE"/>
    <property type="match status" value="1"/>
</dbReference>
<keyword evidence="5" id="KW-1185">Reference proteome</keyword>
<dbReference type="Gene3D" id="1.10.260.40">
    <property type="entry name" value="lambda repressor-like DNA-binding domains"/>
    <property type="match status" value="1"/>
</dbReference>
<dbReference type="GO" id="GO:0003677">
    <property type="term" value="F:DNA binding"/>
    <property type="evidence" value="ECO:0007669"/>
    <property type="project" value="InterPro"/>
</dbReference>
<dbReference type="SUPFAM" id="SSF47413">
    <property type="entry name" value="lambda repressor-like DNA-binding domains"/>
    <property type="match status" value="1"/>
</dbReference>
<dbReference type="EMBL" id="BJYR01000013">
    <property type="protein sequence ID" value="GEO00171.1"/>
    <property type="molecule type" value="Genomic_DNA"/>
</dbReference>
<evidence type="ECO:0000256" key="2">
    <source>
        <dbReference type="SAM" id="Phobius"/>
    </source>
</evidence>
<feature type="region of interest" description="Disordered" evidence="1">
    <location>
        <begin position="1"/>
        <end position="46"/>
    </location>
</feature>
<dbReference type="InterPro" id="IPR025194">
    <property type="entry name" value="RodZ-like_C"/>
</dbReference>
<feature type="domain" description="HTH cro/C1-type" evidence="3">
    <location>
        <begin position="47"/>
        <end position="104"/>
    </location>
</feature>
<evidence type="ECO:0000256" key="1">
    <source>
        <dbReference type="SAM" id="MobiDB-lite"/>
    </source>
</evidence>
<dbReference type="AlphaFoldDB" id="A0A512AKG9"/>
<dbReference type="Pfam" id="PF13464">
    <property type="entry name" value="RodZ_C"/>
    <property type="match status" value="1"/>
</dbReference>
<proteinExistence type="predicted"/>
<accession>A0A512AKG9</accession>
<keyword evidence="2" id="KW-0812">Transmembrane</keyword>
<reference evidence="4 5" key="1">
    <citation type="submission" date="2019-07" db="EMBL/GenBank/DDBJ databases">
        <title>Whole genome shotgun sequence of Novosphingobium sediminis NBRC 106119.</title>
        <authorList>
            <person name="Hosoyama A."/>
            <person name="Uohara A."/>
            <person name="Ohji S."/>
            <person name="Ichikawa N."/>
        </authorList>
    </citation>
    <scope>NUCLEOTIDE SEQUENCE [LARGE SCALE GENOMIC DNA]</scope>
    <source>
        <strain evidence="4 5">NBRC 106119</strain>
    </source>
</reference>
<evidence type="ECO:0000259" key="3">
    <source>
        <dbReference type="SMART" id="SM00530"/>
    </source>
</evidence>
<comment type="caution">
    <text evidence="4">The sequence shown here is derived from an EMBL/GenBank/DDBJ whole genome shotgun (WGS) entry which is preliminary data.</text>
</comment>
<keyword evidence="2" id="KW-0472">Membrane</keyword>
<sequence length="308" mass="32163">MNDGSYAVADDGERNIASVDLPPDPVPGGTRANSPSSDDGPKSVSARLSAARESLGLSTAEIARRTRVTLRHIEALEAGDYSVMPGRPYAIGFAKAYARTVGLDDAVIADAVRAELQGSAPRTEPRVLNQFEVGDPAKTPSRLVGWLALLLVGAILAMGGIFWRSYYAPAVSLPSLVKTPEPAPVAAAPQTTPAVKPVGSQPTASAPVVFTAIEEGIWVKFYDGQGKQLMQKQLAKGESYTVPTDAVEPKLWTGRPDALSITIAGQPVPRLAEAEKIMKDVPVDGASLRARLAVPVAGLAPGASSAVH</sequence>
<dbReference type="Pfam" id="PF13413">
    <property type="entry name" value="HTH_25"/>
    <property type="match status" value="1"/>
</dbReference>